<dbReference type="Pfam" id="PF01839">
    <property type="entry name" value="FG-GAP"/>
    <property type="match status" value="6"/>
</dbReference>
<feature type="chain" id="PRO_5039050331" description="PLL-like beta propeller domain-containing protein" evidence="5">
    <location>
        <begin position="27"/>
        <end position="885"/>
    </location>
</feature>
<dbReference type="Gene3D" id="2.120.10.70">
    <property type="entry name" value="Fucose-specific lectin"/>
    <property type="match status" value="1"/>
</dbReference>
<dbReference type="GO" id="GO:0007155">
    <property type="term" value="P:cell adhesion"/>
    <property type="evidence" value="ECO:0007669"/>
    <property type="project" value="InterPro"/>
</dbReference>
<dbReference type="Pfam" id="PF26607">
    <property type="entry name" value="DUF8189"/>
    <property type="match status" value="1"/>
</dbReference>
<dbReference type="GO" id="GO:0008305">
    <property type="term" value="C:integrin complex"/>
    <property type="evidence" value="ECO:0007669"/>
    <property type="project" value="InterPro"/>
</dbReference>
<reference evidence="7" key="1">
    <citation type="journal article" date="2014" name="Int. J. Syst. Evol. Microbiol.">
        <title>Complete genome sequence of Corynebacterium casei LMG S-19264T (=DSM 44701T), isolated from a smear-ripened cheese.</title>
        <authorList>
            <consortium name="US DOE Joint Genome Institute (JGI-PGF)"/>
            <person name="Walter F."/>
            <person name="Albersmeier A."/>
            <person name="Kalinowski J."/>
            <person name="Ruckert C."/>
        </authorList>
    </citation>
    <scope>NUCLEOTIDE SEQUENCE</scope>
    <source>
        <strain evidence="7">CGMCC 4.5737</strain>
    </source>
</reference>
<dbReference type="PROSITE" id="PS51470">
    <property type="entry name" value="FG_GAP"/>
    <property type="match status" value="6"/>
</dbReference>
<accession>A0A8J3C720</accession>
<dbReference type="Proteomes" id="UP000637578">
    <property type="component" value="Unassembled WGS sequence"/>
</dbReference>
<protein>
    <recommendedName>
        <fullName evidence="6">PLL-like beta propeller domain-containing protein</fullName>
    </recommendedName>
</protein>
<sequence>MKRRFQGRLLVAVVAAPATVAGSLLAATPASAKQEPAVSGCPAANSYAHHILAPGQVSGGGFASGARFGEAVAIGDFNKDGYADVAVGAPNDTVNGAASGAVYVYLGSANGLQPGVRLIQRDIGAGDEAGDRFGASLAAGDFNKDGYADLAVGIPGEAVGSEAKAGAIAVFPGSSSGLAKGKWFGQTVGGGSDEAGDRFGTALAAGDLNGDGYDDLAIGVPGEIPGDKKKRGGGVYIYKGSSSGVGKGWSAIQEDANGTTEDGDQFGAALAIGNVTGSRHADLVVGAPGEAVGSNPANGGAIYVVPGASGGKSKGFRRFQSDAKGANEANDRFGAAVAVGNFDKDGYADVAAGVPGEAPGSLPAGGSLLIFPGASKELAEGYWVQEHYTGETLEAGDRFGHALAASDVDKDGYADLLVGTPGKSYGTVKGAGAVYLFRGGPRETDSTRSLRHGRRIAQFDVGERNEGGDAFGSSLAMGDINGDGKMDAAVGSVGEATTGKPRSGTATALTKLARPIRSDVAVEQFSRTSAMQASPLPGAAAGTLEYAYTDNIGRLLHGHQPDPDNVNSVRWTVISENEAFTGQPALTEQADGKLQIFGHNATGPMWTRTQATKNPPEWASWSPVEGAMAAHATTARQEDGAVVAFASDADGVLWALPQGGANGSYTSWLSLGLAGFGGTLTAVPVSGGIQVFGLGSDGTLRTVRYADRTLSDCTVLSDPGLTGIPAVVVYPGSKIQVFVRGGDGSILTKKQDDTGSFPQTWDRVGTFTAAGSPSALISPASGKVEVVARGTDGGIYSTGETVQGSGEWRDWSKITFDFDKAATDPTAFAYANANGPTWAFVFRNSDNQSRLYNVTSSFGAAMTMTRGAAREGEAFTAVTLPTPAN</sequence>
<reference evidence="7" key="2">
    <citation type="submission" date="2020-09" db="EMBL/GenBank/DDBJ databases">
        <authorList>
            <person name="Sun Q."/>
            <person name="Zhou Y."/>
        </authorList>
    </citation>
    <scope>NUCLEOTIDE SEQUENCE</scope>
    <source>
        <strain evidence="7">CGMCC 4.5737</strain>
    </source>
</reference>
<feature type="domain" description="PLL-like beta propeller" evidence="6">
    <location>
        <begin position="570"/>
        <end position="856"/>
    </location>
</feature>
<dbReference type="InterPro" id="IPR028994">
    <property type="entry name" value="Integrin_alpha_N"/>
</dbReference>
<evidence type="ECO:0000256" key="4">
    <source>
        <dbReference type="ARBA" id="ARBA00023180"/>
    </source>
</evidence>
<name>A0A8J3C720_9PSEU</name>
<dbReference type="PRINTS" id="PR01185">
    <property type="entry name" value="INTEGRINA"/>
</dbReference>
<dbReference type="EMBL" id="BMMK01000005">
    <property type="protein sequence ID" value="GGM45846.1"/>
    <property type="molecule type" value="Genomic_DNA"/>
</dbReference>
<gene>
    <name evidence="7" type="ORF">GCM10012275_16070</name>
</gene>
<proteinExistence type="predicted"/>
<dbReference type="RefSeq" id="WP_229686162.1">
    <property type="nucleotide sequence ID" value="NZ_BMMK01000005.1"/>
</dbReference>
<keyword evidence="8" id="KW-1185">Reference proteome</keyword>
<comment type="caution">
    <text evidence="7">The sequence shown here is derived from an EMBL/GenBank/DDBJ whole genome shotgun (WGS) entry which is preliminary data.</text>
</comment>
<dbReference type="PANTHER" id="PTHR23221">
    <property type="entry name" value="GLYCOSYLPHOSPHATIDYLINOSITOL PHOSPHOLIPASE D"/>
    <property type="match status" value="1"/>
</dbReference>
<evidence type="ECO:0000259" key="6">
    <source>
        <dbReference type="Pfam" id="PF26607"/>
    </source>
</evidence>
<dbReference type="InterPro" id="IPR000413">
    <property type="entry name" value="Integrin_alpha"/>
</dbReference>
<evidence type="ECO:0000256" key="3">
    <source>
        <dbReference type="ARBA" id="ARBA00022801"/>
    </source>
</evidence>
<keyword evidence="1 5" id="KW-0732">Signal</keyword>
<evidence type="ECO:0000256" key="5">
    <source>
        <dbReference type="SAM" id="SignalP"/>
    </source>
</evidence>
<evidence type="ECO:0000256" key="2">
    <source>
        <dbReference type="ARBA" id="ARBA00022737"/>
    </source>
</evidence>
<keyword evidence="4" id="KW-0325">Glycoprotein</keyword>
<feature type="signal peptide" evidence="5">
    <location>
        <begin position="1"/>
        <end position="26"/>
    </location>
</feature>
<dbReference type="InterPro" id="IPR013519">
    <property type="entry name" value="Int_alpha_beta-p"/>
</dbReference>
<dbReference type="SUPFAM" id="SSF69318">
    <property type="entry name" value="Integrin alpha N-terminal domain"/>
    <property type="match status" value="2"/>
</dbReference>
<dbReference type="InterPro" id="IPR013517">
    <property type="entry name" value="FG-GAP"/>
</dbReference>
<evidence type="ECO:0000313" key="8">
    <source>
        <dbReference type="Proteomes" id="UP000637578"/>
    </source>
</evidence>
<dbReference type="PANTHER" id="PTHR23221:SF7">
    <property type="entry name" value="PHOSPHATIDYLINOSITOL-GLYCAN-SPECIFIC PHOSPHOLIPASE D"/>
    <property type="match status" value="1"/>
</dbReference>
<dbReference type="GO" id="GO:0016787">
    <property type="term" value="F:hydrolase activity"/>
    <property type="evidence" value="ECO:0007669"/>
    <property type="project" value="UniProtKB-KW"/>
</dbReference>
<dbReference type="AlphaFoldDB" id="A0A8J3C720"/>
<dbReference type="Gene3D" id="2.130.10.130">
    <property type="entry name" value="Integrin alpha, N-terminal"/>
    <property type="match status" value="4"/>
</dbReference>
<organism evidence="7 8">
    <name type="scientific">Longimycelium tulufanense</name>
    <dbReference type="NCBI Taxonomy" id="907463"/>
    <lineage>
        <taxon>Bacteria</taxon>
        <taxon>Bacillati</taxon>
        <taxon>Actinomycetota</taxon>
        <taxon>Actinomycetes</taxon>
        <taxon>Pseudonocardiales</taxon>
        <taxon>Pseudonocardiaceae</taxon>
        <taxon>Longimycelium</taxon>
    </lineage>
</organism>
<keyword evidence="3" id="KW-0378">Hydrolase</keyword>
<evidence type="ECO:0000256" key="1">
    <source>
        <dbReference type="ARBA" id="ARBA00022729"/>
    </source>
</evidence>
<keyword evidence="2" id="KW-0677">Repeat</keyword>
<dbReference type="InterPro" id="IPR058502">
    <property type="entry name" value="PLL-like_beta-prop"/>
</dbReference>
<dbReference type="SUPFAM" id="SSF89372">
    <property type="entry name" value="Fucose-specific lectin"/>
    <property type="match status" value="2"/>
</dbReference>
<dbReference type="SMART" id="SM00191">
    <property type="entry name" value="Int_alpha"/>
    <property type="match status" value="7"/>
</dbReference>
<evidence type="ECO:0000313" key="7">
    <source>
        <dbReference type="EMBL" id="GGM45846.1"/>
    </source>
</evidence>